<dbReference type="AlphaFoldDB" id="A0A0A9H9M5"/>
<proteinExistence type="predicted"/>
<sequence>MPPSRMRASDLAGSTLAFSSSVTTNDAMAVAARSCTSSCELFNRLSSSGMAWSIQNPFISRGLVSAIHRRDCDTIHWSHAISSGNQGDPQLVSWKTMVSLTAVLVGMREARDWKMFRVAVRRSLLPLVELVAPDAEGLEGSGAPGGEGGGGLGVEAVRAEVELGPKAGGGG</sequence>
<accession>A0A0A9H9M5</accession>
<reference evidence="1" key="2">
    <citation type="journal article" date="2015" name="Data Brief">
        <title>Shoot transcriptome of the giant reed, Arundo donax.</title>
        <authorList>
            <person name="Barrero R.A."/>
            <person name="Guerrero F.D."/>
            <person name="Moolhuijzen P."/>
            <person name="Goolsby J.A."/>
            <person name="Tidwell J."/>
            <person name="Bellgard S.E."/>
            <person name="Bellgard M.I."/>
        </authorList>
    </citation>
    <scope>NUCLEOTIDE SEQUENCE</scope>
    <source>
        <tissue evidence="1">Shoot tissue taken approximately 20 cm above the soil surface</tissue>
    </source>
</reference>
<organism evidence="1">
    <name type="scientific">Arundo donax</name>
    <name type="common">Giant reed</name>
    <name type="synonym">Donax arundinaceus</name>
    <dbReference type="NCBI Taxonomy" id="35708"/>
    <lineage>
        <taxon>Eukaryota</taxon>
        <taxon>Viridiplantae</taxon>
        <taxon>Streptophyta</taxon>
        <taxon>Embryophyta</taxon>
        <taxon>Tracheophyta</taxon>
        <taxon>Spermatophyta</taxon>
        <taxon>Magnoliopsida</taxon>
        <taxon>Liliopsida</taxon>
        <taxon>Poales</taxon>
        <taxon>Poaceae</taxon>
        <taxon>PACMAD clade</taxon>
        <taxon>Arundinoideae</taxon>
        <taxon>Arundineae</taxon>
        <taxon>Arundo</taxon>
    </lineage>
</organism>
<name>A0A0A9H9M5_ARUDO</name>
<reference evidence="1" key="1">
    <citation type="submission" date="2014-09" db="EMBL/GenBank/DDBJ databases">
        <authorList>
            <person name="Magalhaes I.L.F."/>
            <person name="Oliveira U."/>
            <person name="Santos F.R."/>
            <person name="Vidigal T.H.D.A."/>
            <person name="Brescovit A.D."/>
            <person name="Santos A.J."/>
        </authorList>
    </citation>
    <scope>NUCLEOTIDE SEQUENCE</scope>
    <source>
        <tissue evidence="1">Shoot tissue taken approximately 20 cm above the soil surface</tissue>
    </source>
</reference>
<dbReference type="EMBL" id="GBRH01168318">
    <property type="protein sequence ID" value="JAE29578.1"/>
    <property type="molecule type" value="Transcribed_RNA"/>
</dbReference>
<evidence type="ECO:0000313" key="1">
    <source>
        <dbReference type="EMBL" id="JAE29578.1"/>
    </source>
</evidence>
<protein>
    <submittedName>
        <fullName evidence="1">Uncharacterized protein</fullName>
    </submittedName>
</protein>